<dbReference type="PROSITE" id="PS00636">
    <property type="entry name" value="DNAJ_1"/>
    <property type="match status" value="1"/>
</dbReference>
<feature type="compositionally biased region" description="Basic residues" evidence="5">
    <location>
        <begin position="531"/>
        <end position="540"/>
    </location>
</feature>
<feature type="region of interest" description="Disordered" evidence="5">
    <location>
        <begin position="68"/>
        <end position="88"/>
    </location>
</feature>
<keyword evidence="2" id="KW-0863">Zinc-finger</keyword>
<dbReference type="Pfam" id="PF12874">
    <property type="entry name" value="zf-met"/>
    <property type="match status" value="1"/>
</dbReference>
<keyword evidence="1" id="KW-0479">Metal-binding</keyword>
<dbReference type="Gene3D" id="3.30.160.60">
    <property type="entry name" value="Classic Zinc Finger"/>
    <property type="match status" value="1"/>
</dbReference>
<dbReference type="PROSITE" id="PS00028">
    <property type="entry name" value="ZINC_FINGER_C2H2_1"/>
    <property type="match status" value="2"/>
</dbReference>
<dbReference type="InterPro" id="IPR018253">
    <property type="entry name" value="DnaJ_domain_CS"/>
</dbReference>
<keyword evidence="8" id="KW-1185">Reference proteome</keyword>
<proteinExistence type="predicted"/>
<dbReference type="InterPro" id="IPR051964">
    <property type="entry name" value="Chaperone_stress_response"/>
</dbReference>
<dbReference type="PROSITE" id="PS50076">
    <property type="entry name" value="DNAJ_2"/>
    <property type="match status" value="1"/>
</dbReference>
<feature type="compositionally biased region" description="Basic residues" evidence="5">
    <location>
        <begin position="384"/>
        <end position="395"/>
    </location>
</feature>
<dbReference type="SMART" id="SM00451">
    <property type="entry name" value="ZnF_U1"/>
    <property type="match status" value="1"/>
</dbReference>
<name>A0ABP9XQX1_9FUNG</name>
<feature type="region of interest" description="Disordered" evidence="5">
    <location>
        <begin position="521"/>
        <end position="540"/>
    </location>
</feature>
<dbReference type="PANTHER" id="PTHR44029:SF1">
    <property type="entry name" value="DNAJ HOMOLOG SUBFAMILY C MEMBER 21"/>
    <property type="match status" value="1"/>
</dbReference>
<keyword evidence="3" id="KW-0862">Zinc</keyword>
<dbReference type="EMBL" id="BAABUJ010000007">
    <property type="protein sequence ID" value="GAA5797174.1"/>
    <property type="molecule type" value="Genomic_DNA"/>
</dbReference>
<dbReference type="SMART" id="SM00355">
    <property type="entry name" value="ZnF_C2H2"/>
    <property type="match status" value="2"/>
</dbReference>
<dbReference type="InterPro" id="IPR036869">
    <property type="entry name" value="J_dom_sf"/>
</dbReference>
<sequence>MRICYYDLLSIERQATPLEIKKAYRKQALIWHPDKNGDRIQEATDRFSLIQEAYEVLSDPQERSWYDGHRDSILKGDDNKSQRDSSAGTSAEDLMRYFSISEFKGYQDTPKGFYNVFRSLFQKLADEEEEAYRNDPPEDEDDDHAARFYPSFGNANTPYADADGYLGYGAYVRDFYGTWANFTTCKSFNWMDKWRLSDAPTRIIRRGMEKENKKAREAGRKEYQDTVRSLAEFVRKRDPRVKAYVVEEQKRKEAVAAELKARLQREKLELQAKVADYKTPEWAKVVEEEIFIEEEEEEEEEEVSDFYCVVCEKSYRSEKQFETHENSKRHLENVEILRQEMLADEANFGAENIDVDLDPGVPVELDEVTAELDDLELQEPVATKKNKKKNKKKAAPRWGYDEEEVPEDLGDVGALAAALEEERNKRKKRGPKVSTPASTPTPTSIASAGDELVTESETATEATEAEAQPEKESAKEKRLKRKEKKKLKEESELTENDCNVCNEKFPTRNQLFSHIKDTGHALAIDASSSSSKKKKGGKRR</sequence>
<dbReference type="Pfam" id="PF21884">
    <property type="entry name" value="ZUO1-like_ZHD"/>
    <property type="match status" value="1"/>
</dbReference>
<dbReference type="PANTHER" id="PTHR44029">
    <property type="entry name" value="DNAJ HOMOLOG SUBFAMILY C MEMBER 21"/>
    <property type="match status" value="1"/>
</dbReference>
<feature type="compositionally biased region" description="Low complexity" evidence="5">
    <location>
        <begin position="434"/>
        <end position="448"/>
    </location>
</feature>
<dbReference type="CDD" id="cd06257">
    <property type="entry name" value="DnaJ"/>
    <property type="match status" value="1"/>
</dbReference>
<dbReference type="SMART" id="SM00271">
    <property type="entry name" value="DnaJ"/>
    <property type="match status" value="1"/>
</dbReference>
<feature type="coiled-coil region" evidence="4">
    <location>
        <begin position="246"/>
        <end position="276"/>
    </location>
</feature>
<dbReference type="InterPro" id="IPR022755">
    <property type="entry name" value="Znf_C2H2_jaz"/>
</dbReference>
<evidence type="ECO:0000256" key="3">
    <source>
        <dbReference type="ARBA" id="ARBA00022833"/>
    </source>
</evidence>
<comment type="caution">
    <text evidence="7">The sequence shown here is derived from an EMBL/GenBank/DDBJ whole genome shotgun (WGS) entry which is preliminary data.</text>
</comment>
<gene>
    <name evidence="7" type="ORF">HPULCUR_002553</name>
</gene>
<feature type="domain" description="J" evidence="6">
    <location>
        <begin position="4"/>
        <end position="70"/>
    </location>
</feature>
<dbReference type="Proteomes" id="UP001476247">
    <property type="component" value="Unassembled WGS sequence"/>
</dbReference>
<reference evidence="7 8" key="1">
    <citation type="submission" date="2024-04" db="EMBL/GenBank/DDBJ databases">
        <title>genome sequences of Mucor flavus KT1a and Helicostylum pulchrum KT1b strains isolation_sourced from the surface of a dry-aged beef.</title>
        <authorList>
            <person name="Toyotome T."/>
            <person name="Hosono M."/>
            <person name="Torimaru M."/>
            <person name="Fukuda K."/>
            <person name="Mikami N."/>
        </authorList>
    </citation>
    <scope>NUCLEOTIDE SEQUENCE [LARGE SCALE GENOMIC DNA]</scope>
    <source>
        <strain evidence="7 8">KT1b</strain>
    </source>
</reference>
<evidence type="ECO:0000313" key="7">
    <source>
        <dbReference type="EMBL" id="GAA5797174.1"/>
    </source>
</evidence>
<evidence type="ECO:0000256" key="5">
    <source>
        <dbReference type="SAM" id="MobiDB-lite"/>
    </source>
</evidence>
<dbReference type="PRINTS" id="PR00625">
    <property type="entry name" value="JDOMAIN"/>
</dbReference>
<dbReference type="InterPro" id="IPR013087">
    <property type="entry name" value="Znf_C2H2_type"/>
</dbReference>
<evidence type="ECO:0000256" key="1">
    <source>
        <dbReference type="ARBA" id="ARBA00022723"/>
    </source>
</evidence>
<dbReference type="InterPro" id="IPR003604">
    <property type="entry name" value="Matrin/U1-like-C_Znf_C2H2"/>
</dbReference>
<evidence type="ECO:0000256" key="2">
    <source>
        <dbReference type="ARBA" id="ARBA00022771"/>
    </source>
</evidence>
<dbReference type="InterPro" id="IPR036236">
    <property type="entry name" value="Znf_C2H2_sf"/>
</dbReference>
<feature type="compositionally biased region" description="Basic and acidic residues" evidence="5">
    <location>
        <begin position="68"/>
        <end position="83"/>
    </location>
</feature>
<protein>
    <recommendedName>
        <fullName evidence="6">J domain-containing protein</fullName>
    </recommendedName>
</protein>
<evidence type="ECO:0000259" key="6">
    <source>
        <dbReference type="PROSITE" id="PS50076"/>
    </source>
</evidence>
<feature type="compositionally biased region" description="Low complexity" evidence="5">
    <location>
        <begin position="455"/>
        <end position="466"/>
    </location>
</feature>
<dbReference type="Gene3D" id="1.10.287.110">
    <property type="entry name" value="DnaJ domain"/>
    <property type="match status" value="1"/>
</dbReference>
<evidence type="ECO:0000256" key="4">
    <source>
        <dbReference type="SAM" id="Coils"/>
    </source>
</evidence>
<evidence type="ECO:0000313" key="8">
    <source>
        <dbReference type="Proteomes" id="UP001476247"/>
    </source>
</evidence>
<feature type="region of interest" description="Disordered" evidence="5">
    <location>
        <begin position="374"/>
        <end position="496"/>
    </location>
</feature>
<keyword evidence="4" id="KW-0175">Coiled coil</keyword>
<dbReference type="InterPro" id="IPR001623">
    <property type="entry name" value="DnaJ_domain"/>
</dbReference>
<dbReference type="Pfam" id="PF12171">
    <property type="entry name" value="zf-C2H2_jaz"/>
    <property type="match status" value="1"/>
</dbReference>
<organism evidence="7 8">
    <name type="scientific">Helicostylum pulchrum</name>
    <dbReference type="NCBI Taxonomy" id="562976"/>
    <lineage>
        <taxon>Eukaryota</taxon>
        <taxon>Fungi</taxon>
        <taxon>Fungi incertae sedis</taxon>
        <taxon>Mucoromycota</taxon>
        <taxon>Mucoromycotina</taxon>
        <taxon>Mucoromycetes</taxon>
        <taxon>Mucorales</taxon>
        <taxon>Mucorineae</taxon>
        <taxon>Mucoraceae</taxon>
        <taxon>Helicostylum</taxon>
    </lineage>
</organism>
<dbReference type="InterPro" id="IPR054076">
    <property type="entry name" value="ZUO1-like_ZHD"/>
</dbReference>
<feature type="compositionally biased region" description="Acidic residues" evidence="5">
    <location>
        <begin position="401"/>
        <end position="410"/>
    </location>
</feature>
<dbReference type="SUPFAM" id="SSF46565">
    <property type="entry name" value="Chaperone J-domain"/>
    <property type="match status" value="1"/>
</dbReference>
<dbReference type="Pfam" id="PF00226">
    <property type="entry name" value="DnaJ"/>
    <property type="match status" value="1"/>
</dbReference>
<dbReference type="SUPFAM" id="SSF57667">
    <property type="entry name" value="beta-beta-alpha zinc fingers"/>
    <property type="match status" value="1"/>
</dbReference>
<accession>A0ABP9XQX1</accession>